<gene>
    <name evidence="1" type="ORF">EJ913_07065</name>
</gene>
<protein>
    <submittedName>
        <fullName evidence="1">Uncharacterized protein</fullName>
    </submittedName>
</protein>
<accession>A0A433JC26</accession>
<evidence type="ECO:0000313" key="2">
    <source>
        <dbReference type="Proteomes" id="UP000280346"/>
    </source>
</evidence>
<evidence type="ECO:0000313" key="1">
    <source>
        <dbReference type="EMBL" id="RUQ74117.1"/>
    </source>
</evidence>
<reference evidence="1 2" key="1">
    <citation type="submission" date="2018-12" db="EMBL/GenBank/DDBJ databases">
        <authorList>
            <person name="Yang Y."/>
        </authorList>
    </citation>
    <scope>NUCLEOTIDE SEQUENCE [LARGE SCALE GENOMIC DNA]</scope>
    <source>
        <strain evidence="1 2">GSF71</strain>
    </source>
</reference>
<name>A0A433JC26_9PROT</name>
<dbReference type="AlphaFoldDB" id="A0A433JC26"/>
<dbReference type="EMBL" id="RZIJ01000004">
    <property type="protein sequence ID" value="RUQ74117.1"/>
    <property type="molecule type" value="Genomic_DNA"/>
</dbReference>
<dbReference type="RefSeq" id="WP_126996203.1">
    <property type="nucleotide sequence ID" value="NZ_CP173190.1"/>
</dbReference>
<sequence>MSIRIEAGLRTLVLALYDEAALTAATKGLTGTLGQMAALRETASLASAPARRTVSEEEVMRVLLAARRTRRAILLPDAPLRTSPGSAPGPADAALSGASLRLRRGRLAAWAMRSLSRPGAALV</sequence>
<dbReference type="Proteomes" id="UP000280346">
    <property type="component" value="Unassembled WGS sequence"/>
</dbReference>
<proteinExistence type="predicted"/>
<organism evidence="1 2">
    <name type="scientific">Azospirillum doebereinerae</name>
    <dbReference type="NCBI Taxonomy" id="92933"/>
    <lineage>
        <taxon>Bacteria</taxon>
        <taxon>Pseudomonadati</taxon>
        <taxon>Pseudomonadota</taxon>
        <taxon>Alphaproteobacteria</taxon>
        <taxon>Rhodospirillales</taxon>
        <taxon>Azospirillaceae</taxon>
        <taxon>Azospirillum</taxon>
    </lineage>
</organism>
<keyword evidence="2" id="KW-1185">Reference proteome</keyword>
<comment type="caution">
    <text evidence="1">The sequence shown here is derived from an EMBL/GenBank/DDBJ whole genome shotgun (WGS) entry which is preliminary data.</text>
</comment>